<gene>
    <name evidence="3" type="ORF">FHW37_10482</name>
</gene>
<evidence type="ECO:0000313" key="4">
    <source>
        <dbReference type="Proteomes" id="UP000320653"/>
    </source>
</evidence>
<feature type="compositionally biased region" description="Pro residues" evidence="1">
    <location>
        <begin position="96"/>
        <end position="124"/>
    </location>
</feature>
<dbReference type="Proteomes" id="UP000320653">
    <property type="component" value="Unassembled WGS sequence"/>
</dbReference>
<organism evidence="3 4">
    <name type="scientific">Neorhizobium alkalisoli</name>
    <dbReference type="NCBI Taxonomy" id="528178"/>
    <lineage>
        <taxon>Bacteria</taxon>
        <taxon>Pseudomonadati</taxon>
        <taxon>Pseudomonadota</taxon>
        <taxon>Alphaproteobacteria</taxon>
        <taxon>Hyphomicrobiales</taxon>
        <taxon>Rhizobiaceae</taxon>
        <taxon>Rhizobium/Agrobacterium group</taxon>
        <taxon>Neorhizobium</taxon>
    </lineage>
</organism>
<reference evidence="3 4" key="1">
    <citation type="submission" date="2019-06" db="EMBL/GenBank/DDBJ databases">
        <title>Sorghum-associated microbial communities from plants grown in Nebraska, USA.</title>
        <authorList>
            <person name="Schachtman D."/>
        </authorList>
    </citation>
    <scope>NUCLEOTIDE SEQUENCE [LARGE SCALE GENOMIC DNA]</scope>
    <source>
        <strain evidence="3 4">1225</strain>
    </source>
</reference>
<sequence>MKKFILAILVGGAALTSAVTTASAQRYLDDYRGREINSVKDSLRYQGFRDAGRISNRRGSYALMFDGRTCIALHGSRGVIDEIATFDPRDCDPRRGPPPPPPRGYGAPPPPPPPGWGPPPPPRY</sequence>
<feature type="chain" id="PRO_5022143159" description="YpeB-like protein with protease inhibitory function" evidence="2">
    <location>
        <begin position="25"/>
        <end position="124"/>
    </location>
</feature>
<evidence type="ECO:0008006" key="5">
    <source>
        <dbReference type="Google" id="ProtNLM"/>
    </source>
</evidence>
<dbReference type="OrthoDB" id="8456196at2"/>
<dbReference type="RefSeq" id="WP_145638215.1">
    <property type="nucleotide sequence ID" value="NZ_VIWP01000004.1"/>
</dbReference>
<dbReference type="EMBL" id="VIWP01000004">
    <property type="protein sequence ID" value="TWF52816.1"/>
    <property type="molecule type" value="Genomic_DNA"/>
</dbReference>
<evidence type="ECO:0000256" key="1">
    <source>
        <dbReference type="SAM" id="MobiDB-lite"/>
    </source>
</evidence>
<name>A0A561QRB5_9HYPH</name>
<proteinExistence type="predicted"/>
<keyword evidence="4" id="KW-1185">Reference proteome</keyword>
<protein>
    <recommendedName>
        <fullName evidence="5">YpeB-like protein with protease inhibitory function</fullName>
    </recommendedName>
</protein>
<comment type="caution">
    <text evidence="3">The sequence shown here is derived from an EMBL/GenBank/DDBJ whole genome shotgun (WGS) entry which is preliminary data.</text>
</comment>
<evidence type="ECO:0000313" key="3">
    <source>
        <dbReference type="EMBL" id="TWF52816.1"/>
    </source>
</evidence>
<evidence type="ECO:0000256" key="2">
    <source>
        <dbReference type="SAM" id="SignalP"/>
    </source>
</evidence>
<feature type="region of interest" description="Disordered" evidence="1">
    <location>
        <begin position="84"/>
        <end position="124"/>
    </location>
</feature>
<feature type="signal peptide" evidence="2">
    <location>
        <begin position="1"/>
        <end position="24"/>
    </location>
</feature>
<dbReference type="AlphaFoldDB" id="A0A561QRB5"/>
<keyword evidence="2" id="KW-0732">Signal</keyword>
<accession>A0A561QRB5</accession>